<dbReference type="PIRSF" id="PIRSF000441">
    <property type="entry name" value="CysE"/>
    <property type="match status" value="1"/>
</dbReference>
<evidence type="ECO:0000313" key="3">
    <source>
        <dbReference type="Proteomes" id="UP000366872"/>
    </source>
</evidence>
<dbReference type="GO" id="GO:0009001">
    <property type="term" value="F:serine O-acetyltransferase activity"/>
    <property type="evidence" value="ECO:0007669"/>
    <property type="project" value="UniProtKB-EC"/>
</dbReference>
<dbReference type="PANTHER" id="PTHR42811">
    <property type="entry name" value="SERINE ACETYLTRANSFERASE"/>
    <property type="match status" value="1"/>
</dbReference>
<dbReference type="Pfam" id="PF00132">
    <property type="entry name" value="Hexapep"/>
    <property type="match status" value="1"/>
</dbReference>
<keyword evidence="1 2" id="KW-0808">Transferase</keyword>
<dbReference type="AlphaFoldDB" id="A0A6C2U4J2"/>
<comment type="similarity">
    <text evidence="1">Belongs to the transferase hexapeptide repeat family.</text>
</comment>
<dbReference type="GO" id="GO:0005737">
    <property type="term" value="C:cytoplasm"/>
    <property type="evidence" value="ECO:0007669"/>
    <property type="project" value="InterPro"/>
</dbReference>
<dbReference type="Gene3D" id="2.160.10.10">
    <property type="entry name" value="Hexapeptide repeat proteins"/>
    <property type="match status" value="1"/>
</dbReference>
<gene>
    <name evidence="2" type="primary">cysE_1</name>
    <name evidence="2" type="ORF">PDESU_03372</name>
</gene>
<evidence type="ECO:0000256" key="1">
    <source>
        <dbReference type="PIRNR" id="PIRNR000441"/>
    </source>
</evidence>
<dbReference type="InterPro" id="IPR011004">
    <property type="entry name" value="Trimer_LpxA-like_sf"/>
</dbReference>
<dbReference type="SUPFAM" id="SSF51161">
    <property type="entry name" value="Trimeric LpxA-like enzymes"/>
    <property type="match status" value="1"/>
</dbReference>
<evidence type="ECO:0000313" key="2">
    <source>
        <dbReference type="EMBL" id="VGO14803.1"/>
    </source>
</evidence>
<dbReference type="EMBL" id="CAAHFG010000002">
    <property type="protein sequence ID" value="VGO14803.1"/>
    <property type="molecule type" value="Genomic_DNA"/>
</dbReference>
<organism evidence="2 3">
    <name type="scientific">Pontiella desulfatans</name>
    <dbReference type="NCBI Taxonomy" id="2750659"/>
    <lineage>
        <taxon>Bacteria</taxon>
        <taxon>Pseudomonadati</taxon>
        <taxon>Kiritimatiellota</taxon>
        <taxon>Kiritimatiellia</taxon>
        <taxon>Kiritimatiellales</taxon>
        <taxon>Pontiellaceae</taxon>
        <taxon>Pontiella</taxon>
    </lineage>
</organism>
<name>A0A6C2U4J2_PONDE</name>
<dbReference type="InterPro" id="IPR005881">
    <property type="entry name" value="Ser_O-AcTrfase"/>
</dbReference>
<accession>A0A6C2U4J2</accession>
<comment type="catalytic activity">
    <reaction evidence="1">
        <text>L-serine + acetyl-CoA = O-acetyl-L-serine + CoA</text>
        <dbReference type="Rhea" id="RHEA:24560"/>
        <dbReference type="ChEBI" id="CHEBI:33384"/>
        <dbReference type="ChEBI" id="CHEBI:57287"/>
        <dbReference type="ChEBI" id="CHEBI:57288"/>
        <dbReference type="ChEBI" id="CHEBI:58340"/>
        <dbReference type="EC" id="2.3.1.30"/>
    </reaction>
</comment>
<keyword evidence="3" id="KW-1185">Reference proteome</keyword>
<dbReference type="EC" id="2.3.1.30" evidence="1"/>
<keyword evidence="1" id="KW-0012">Acyltransferase</keyword>
<reference evidence="2 3" key="1">
    <citation type="submission" date="2019-04" db="EMBL/GenBank/DDBJ databases">
        <authorList>
            <person name="Van Vliet M D."/>
        </authorList>
    </citation>
    <scope>NUCLEOTIDE SEQUENCE [LARGE SCALE GENOMIC DNA]</scope>
    <source>
        <strain evidence="2 3">F1</strain>
    </source>
</reference>
<dbReference type="InterPro" id="IPR001451">
    <property type="entry name" value="Hexapep"/>
</dbReference>
<dbReference type="RefSeq" id="WP_136080427.1">
    <property type="nucleotide sequence ID" value="NZ_CAAHFG010000002.1"/>
</dbReference>
<protein>
    <recommendedName>
        <fullName evidence="1">Serine acetyltransferase</fullName>
        <ecNumber evidence="1">2.3.1.30</ecNumber>
    </recommendedName>
</protein>
<dbReference type="GO" id="GO:0006535">
    <property type="term" value="P:cysteine biosynthetic process from serine"/>
    <property type="evidence" value="ECO:0007669"/>
    <property type="project" value="InterPro"/>
</dbReference>
<proteinExistence type="inferred from homology"/>
<sequence length="191" mass="20947">MISSRKDYLEYLRADSIARKRNRGIFCISFDKVWVFQRRMRRLEYLTNCRKNRVARMVAAYQYNRLGRELGFSIPINVFGPGLSIAHHGTIAINGGTSVGCNCRLHVCVNIGTAAGKLSDAPRIGDNCYIAPGVKMFGKIEIGDNTVIGANAVVNKSFSEGNCTIGGIPAKVISKKSSEGIITKGFKKPDE</sequence>
<dbReference type="Proteomes" id="UP000366872">
    <property type="component" value="Unassembled WGS sequence"/>
</dbReference>